<keyword evidence="2" id="KW-0472">Membrane</keyword>
<keyword evidence="2" id="KW-1133">Transmembrane helix</keyword>
<feature type="region of interest" description="Disordered" evidence="1">
    <location>
        <begin position="46"/>
        <end position="95"/>
    </location>
</feature>
<proteinExistence type="predicted"/>
<keyword evidence="4" id="KW-1185">Reference proteome</keyword>
<accession>A0A7W7T9A5</accession>
<name>A0A7W7T9A5_9PSEU</name>
<dbReference type="AlphaFoldDB" id="A0A7W7T9A5"/>
<feature type="compositionally biased region" description="Pro residues" evidence="1">
    <location>
        <begin position="75"/>
        <end position="92"/>
    </location>
</feature>
<reference evidence="3 4" key="1">
    <citation type="submission" date="2020-08" db="EMBL/GenBank/DDBJ databases">
        <title>Sequencing the genomes of 1000 actinobacteria strains.</title>
        <authorList>
            <person name="Klenk H.-P."/>
        </authorList>
    </citation>
    <scope>NUCLEOTIDE SEQUENCE [LARGE SCALE GENOMIC DNA]</scope>
    <source>
        <strain evidence="3 4">DSM 45084</strain>
    </source>
</reference>
<protein>
    <submittedName>
        <fullName evidence="3">Uncharacterized protein</fullName>
    </submittedName>
</protein>
<dbReference type="Proteomes" id="UP000542674">
    <property type="component" value="Unassembled WGS sequence"/>
</dbReference>
<feature type="compositionally biased region" description="Low complexity" evidence="1">
    <location>
        <begin position="61"/>
        <end position="74"/>
    </location>
</feature>
<organism evidence="3 4">
    <name type="scientific">Saccharothrix violaceirubra</name>
    <dbReference type="NCBI Taxonomy" id="413306"/>
    <lineage>
        <taxon>Bacteria</taxon>
        <taxon>Bacillati</taxon>
        <taxon>Actinomycetota</taxon>
        <taxon>Actinomycetes</taxon>
        <taxon>Pseudonocardiales</taxon>
        <taxon>Pseudonocardiaceae</taxon>
        <taxon>Saccharothrix</taxon>
    </lineage>
</organism>
<sequence>MTGYPPPLPPGVYRRRRMLAGTAFALMLVGVTWLVGAMVGSEGPAVVPQGAQQSNPPSPADTPVAASSSSSSATSPPPPAPTPTLPPGPPPVCEDAQLGVTAKVGKPAYRSGEQPEFAIVVSNTGPLPCLREIGREVRELVVSTADGKVRLWSSNDCLATEGRESRVLAPGERFEFGARWAGSTSEPGCGKHTRLGPGDYLLTARVSGKSSDPVVFRLE</sequence>
<gene>
    <name evidence="3" type="ORF">F4559_006219</name>
</gene>
<feature type="transmembrane region" description="Helical" evidence="2">
    <location>
        <begin position="18"/>
        <end position="39"/>
    </location>
</feature>
<dbReference type="EMBL" id="JACHJS010000001">
    <property type="protein sequence ID" value="MBB4968860.1"/>
    <property type="molecule type" value="Genomic_DNA"/>
</dbReference>
<evidence type="ECO:0000256" key="2">
    <source>
        <dbReference type="SAM" id="Phobius"/>
    </source>
</evidence>
<evidence type="ECO:0000313" key="4">
    <source>
        <dbReference type="Proteomes" id="UP000542674"/>
    </source>
</evidence>
<evidence type="ECO:0000313" key="3">
    <source>
        <dbReference type="EMBL" id="MBB4968860.1"/>
    </source>
</evidence>
<comment type="caution">
    <text evidence="3">The sequence shown here is derived from an EMBL/GenBank/DDBJ whole genome shotgun (WGS) entry which is preliminary data.</text>
</comment>
<evidence type="ECO:0000256" key="1">
    <source>
        <dbReference type="SAM" id="MobiDB-lite"/>
    </source>
</evidence>
<keyword evidence="2" id="KW-0812">Transmembrane</keyword>
<dbReference type="RefSeq" id="WP_184674602.1">
    <property type="nucleotide sequence ID" value="NZ_BAABAI010000043.1"/>
</dbReference>